<dbReference type="EMBL" id="BAABIP010000007">
    <property type="protein sequence ID" value="GAA4761096.1"/>
    <property type="molecule type" value="Genomic_DNA"/>
</dbReference>
<evidence type="ECO:0008006" key="4">
    <source>
        <dbReference type="Google" id="ProtNLM"/>
    </source>
</evidence>
<keyword evidence="1" id="KW-0812">Transmembrane</keyword>
<feature type="transmembrane region" description="Helical" evidence="1">
    <location>
        <begin position="47"/>
        <end position="67"/>
    </location>
</feature>
<accession>A0ABP8ZN39</accession>
<feature type="transmembrane region" description="Helical" evidence="1">
    <location>
        <begin position="20"/>
        <end position="41"/>
    </location>
</feature>
<keyword evidence="3" id="KW-1185">Reference proteome</keyword>
<organism evidence="2 3">
    <name type="scientific">Flavobacterium hankyongi</name>
    <dbReference type="NCBI Taxonomy" id="1176532"/>
    <lineage>
        <taxon>Bacteria</taxon>
        <taxon>Pseudomonadati</taxon>
        <taxon>Bacteroidota</taxon>
        <taxon>Flavobacteriia</taxon>
        <taxon>Flavobacteriales</taxon>
        <taxon>Flavobacteriaceae</taxon>
        <taxon>Flavobacterium</taxon>
    </lineage>
</organism>
<comment type="caution">
    <text evidence="2">The sequence shown here is derived from an EMBL/GenBank/DDBJ whole genome shotgun (WGS) entry which is preliminary data.</text>
</comment>
<dbReference type="RefSeq" id="WP_264544067.1">
    <property type="nucleotide sequence ID" value="NZ_BAABIP010000007.1"/>
</dbReference>
<evidence type="ECO:0000313" key="2">
    <source>
        <dbReference type="EMBL" id="GAA4761096.1"/>
    </source>
</evidence>
<protein>
    <recommendedName>
        <fullName evidence="4">Redox-active disulfide protein 2</fullName>
    </recommendedName>
</protein>
<evidence type="ECO:0000313" key="3">
    <source>
        <dbReference type="Proteomes" id="UP001500141"/>
    </source>
</evidence>
<keyword evidence="1" id="KW-1133">Transmembrane helix</keyword>
<gene>
    <name evidence="2" type="ORF">GCM10023230_07630</name>
</gene>
<sequence length="81" mass="9468">MKQKDFSKLDDQQLLKENKLAKTLLIAYSIIFLLMILSAIFTTTVKGIGFFTFFPLFFLPIAVVMWINSKTYEKEIKSRKL</sequence>
<evidence type="ECO:0000256" key="1">
    <source>
        <dbReference type="SAM" id="Phobius"/>
    </source>
</evidence>
<keyword evidence="1" id="KW-0472">Membrane</keyword>
<name>A0ABP8ZN39_9FLAO</name>
<dbReference type="Proteomes" id="UP001500141">
    <property type="component" value="Unassembled WGS sequence"/>
</dbReference>
<reference evidence="3" key="1">
    <citation type="journal article" date="2019" name="Int. J. Syst. Evol. Microbiol.">
        <title>The Global Catalogue of Microorganisms (GCM) 10K type strain sequencing project: providing services to taxonomists for standard genome sequencing and annotation.</title>
        <authorList>
            <consortium name="The Broad Institute Genomics Platform"/>
            <consortium name="The Broad Institute Genome Sequencing Center for Infectious Disease"/>
            <person name="Wu L."/>
            <person name="Ma J."/>
        </authorList>
    </citation>
    <scope>NUCLEOTIDE SEQUENCE [LARGE SCALE GENOMIC DNA]</scope>
    <source>
        <strain evidence="3">JCM 18198</strain>
    </source>
</reference>
<proteinExistence type="predicted"/>